<reference evidence="2 3" key="1">
    <citation type="submission" date="2019-11" db="EMBL/GenBank/DDBJ databases">
        <authorList>
            <person name="Cao P."/>
        </authorList>
    </citation>
    <scope>NUCLEOTIDE SEQUENCE [LARGE SCALE GENOMIC DNA]</scope>
    <source>
        <strain evidence="2 3">NEAU-AAG5</strain>
    </source>
</reference>
<dbReference type="InterPro" id="IPR013216">
    <property type="entry name" value="Methyltransf_11"/>
</dbReference>
<feature type="domain" description="Methyltransferase type 11" evidence="1">
    <location>
        <begin position="64"/>
        <end position="159"/>
    </location>
</feature>
<evidence type="ECO:0000259" key="1">
    <source>
        <dbReference type="Pfam" id="PF08241"/>
    </source>
</evidence>
<dbReference type="AlphaFoldDB" id="A0A7K1LE33"/>
<dbReference type="CDD" id="cd02440">
    <property type="entry name" value="AdoMet_MTases"/>
    <property type="match status" value="1"/>
</dbReference>
<accession>A0A7K1LE33</accession>
<dbReference type="Gene3D" id="3.40.50.150">
    <property type="entry name" value="Vaccinia Virus protein VP39"/>
    <property type="match status" value="1"/>
</dbReference>
<dbReference type="GO" id="GO:0008757">
    <property type="term" value="F:S-adenosylmethionine-dependent methyltransferase activity"/>
    <property type="evidence" value="ECO:0007669"/>
    <property type="project" value="InterPro"/>
</dbReference>
<dbReference type="EMBL" id="WOFH01000023">
    <property type="protein sequence ID" value="MUN42674.1"/>
    <property type="molecule type" value="Genomic_DNA"/>
</dbReference>
<dbReference type="PANTHER" id="PTHR42912">
    <property type="entry name" value="METHYLTRANSFERASE"/>
    <property type="match status" value="1"/>
</dbReference>
<evidence type="ECO:0000313" key="3">
    <source>
        <dbReference type="Proteomes" id="UP000432015"/>
    </source>
</evidence>
<gene>
    <name evidence="2" type="ORF">GNZ18_39695</name>
</gene>
<name>A0A7K1LE33_9ACTN</name>
<proteinExistence type="predicted"/>
<keyword evidence="3" id="KW-1185">Reference proteome</keyword>
<dbReference type="GO" id="GO:0032259">
    <property type="term" value="P:methylation"/>
    <property type="evidence" value="ECO:0007669"/>
    <property type="project" value="UniProtKB-KW"/>
</dbReference>
<keyword evidence="2" id="KW-0808">Transferase</keyword>
<dbReference type="Proteomes" id="UP000432015">
    <property type="component" value="Unassembled WGS sequence"/>
</dbReference>
<dbReference type="InterPro" id="IPR050508">
    <property type="entry name" value="Methyltransf_Superfamily"/>
</dbReference>
<comment type="caution">
    <text evidence="2">The sequence shown here is derived from an EMBL/GenBank/DDBJ whole genome shotgun (WGS) entry which is preliminary data.</text>
</comment>
<dbReference type="InterPro" id="IPR029063">
    <property type="entry name" value="SAM-dependent_MTases_sf"/>
</dbReference>
<dbReference type="RefSeq" id="WP_156222576.1">
    <property type="nucleotide sequence ID" value="NZ_WOFH01000023.1"/>
</dbReference>
<dbReference type="Pfam" id="PF08241">
    <property type="entry name" value="Methyltransf_11"/>
    <property type="match status" value="1"/>
</dbReference>
<protein>
    <submittedName>
        <fullName evidence="2">Methyltransferase domain-containing protein</fullName>
    </submittedName>
</protein>
<keyword evidence="2" id="KW-0489">Methyltransferase</keyword>
<organism evidence="2 3">
    <name type="scientific">Actinomadura litoris</name>
    <dbReference type="NCBI Taxonomy" id="2678616"/>
    <lineage>
        <taxon>Bacteria</taxon>
        <taxon>Bacillati</taxon>
        <taxon>Actinomycetota</taxon>
        <taxon>Actinomycetes</taxon>
        <taxon>Streptosporangiales</taxon>
        <taxon>Thermomonosporaceae</taxon>
        <taxon>Actinomadura</taxon>
    </lineage>
</organism>
<sequence length="221" mass="24140">MSPTADRVVRRWSTGRASTRAYALTIRHERLYRLLSRVVWGSDVRSFHDGIAALAAVPAGSSVLDVPCGGGVAFRGLDPGVPVRYAAADASPFMLDRARAEAARRGLKDIEYVETGVVDMPFEDGAFDLCVSFHGLHCFTDPAAALREMARVLRPGGELRGTAVVNDGHALSRLVIAHFRRSEEFGRPMRADDVRRWLAGAGFTEPALERQGAYLAFSARR</sequence>
<dbReference type="PANTHER" id="PTHR42912:SF93">
    <property type="entry name" value="N6-ADENOSINE-METHYLTRANSFERASE TMT1A"/>
    <property type="match status" value="1"/>
</dbReference>
<dbReference type="SUPFAM" id="SSF53335">
    <property type="entry name" value="S-adenosyl-L-methionine-dependent methyltransferases"/>
    <property type="match status" value="1"/>
</dbReference>
<evidence type="ECO:0000313" key="2">
    <source>
        <dbReference type="EMBL" id="MUN42674.1"/>
    </source>
</evidence>